<evidence type="ECO:0000313" key="3">
    <source>
        <dbReference type="EMBL" id="KAA8912079.1"/>
    </source>
</evidence>
<evidence type="ECO:0008006" key="5">
    <source>
        <dbReference type="Google" id="ProtNLM"/>
    </source>
</evidence>
<name>A0A642V3C4_9ASCO</name>
<keyword evidence="1" id="KW-0143">Chaperone</keyword>
<keyword evidence="4" id="KW-1185">Reference proteome</keyword>
<comment type="similarity">
    <text evidence="2">Belongs to the POMP/UMP1 family.</text>
</comment>
<proteinExistence type="inferred from homology"/>
<comment type="caution">
    <text evidence="3">The sequence shown here is derived from an EMBL/GenBank/DDBJ whole genome shotgun (WGS) entry which is preliminary data.</text>
</comment>
<dbReference type="GO" id="GO:0043248">
    <property type="term" value="P:proteasome assembly"/>
    <property type="evidence" value="ECO:0007669"/>
    <property type="project" value="InterPro"/>
</dbReference>
<dbReference type="PANTHER" id="PTHR12828">
    <property type="entry name" value="PROTEASOME MATURATION PROTEIN UMP1"/>
    <property type="match status" value="1"/>
</dbReference>
<gene>
    <name evidence="3" type="ORF">TRICI_003619</name>
</gene>
<evidence type="ECO:0000256" key="1">
    <source>
        <dbReference type="ARBA" id="ARBA00023186"/>
    </source>
</evidence>
<dbReference type="AlphaFoldDB" id="A0A642V3C4"/>
<dbReference type="GO" id="GO:0005737">
    <property type="term" value="C:cytoplasm"/>
    <property type="evidence" value="ECO:0007669"/>
    <property type="project" value="TreeGrafter"/>
</dbReference>
<dbReference type="OrthoDB" id="15001at2759"/>
<dbReference type="Proteomes" id="UP000761534">
    <property type="component" value="Unassembled WGS sequence"/>
</dbReference>
<dbReference type="Pfam" id="PF05348">
    <property type="entry name" value="UMP1"/>
    <property type="match status" value="1"/>
</dbReference>
<dbReference type="PANTHER" id="PTHR12828:SF3">
    <property type="entry name" value="PROTEASOME MATURATION PROTEIN"/>
    <property type="match status" value="1"/>
</dbReference>
<sequence>MRSGGPVSIASKLNGKHPLETRLEKWEETQMDFKLEGLRRTYGAGEPIRRAMELEIVKATHNVPQALGGQTHNLHRHILENNEHSVDWEDVYPGENNFLDFHSEMEKKMGI</sequence>
<dbReference type="GO" id="GO:0005634">
    <property type="term" value="C:nucleus"/>
    <property type="evidence" value="ECO:0007669"/>
    <property type="project" value="TreeGrafter"/>
</dbReference>
<accession>A0A642V3C4</accession>
<evidence type="ECO:0000313" key="4">
    <source>
        <dbReference type="Proteomes" id="UP000761534"/>
    </source>
</evidence>
<dbReference type="EMBL" id="SWFS01000265">
    <property type="protein sequence ID" value="KAA8912079.1"/>
    <property type="molecule type" value="Genomic_DNA"/>
</dbReference>
<evidence type="ECO:0000256" key="2">
    <source>
        <dbReference type="ARBA" id="ARBA00043974"/>
    </source>
</evidence>
<reference evidence="3" key="1">
    <citation type="journal article" date="2019" name="G3 (Bethesda)">
        <title>Genome Assemblies of Two Rare Opportunistic Yeast Pathogens: Diutina rugosa (syn. Candida rugosa) and Trichomonascus ciferrii (syn. Candida ciferrii).</title>
        <authorList>
            <person name="Mixao V."/>
            <person name="Saus E."/>
            <person name="Hansen A.P."/>
            <person name="Lass-Florl C."/>
            <person name="Gabaldon T."/>
        </authorList>
    </citation>
    <scope>NUCLEOTIDE SEQUENCE</scope>
    <source>
        <strain evidence="3">CBS 4856</strain>
    </source>
</reference>
<protein>
    <recommendedName>
        <fullName evidence="5">Proteasome maturation factor UMP1</fullName>
    </recommendedName>
</protein>
<dbReference type="VEuPathDB" id="FungiDB:TRICI_003619"/>
<organism evidence="3 4">
    <name type="scientific">Trichomonascus ciferrii</name>
    <dbReference type="NCBI Taxonomy" id="44093"/>
    <lineage>
        <taxon>Eukaryota</taxon>
        <taxon>Fungi</taxon>
        <taxon>Dikarya</taxon>
        <taxon>Ascomycota</taxon>
        <taxon>Saccharomycotina</taxon>
        <taxon>Dipodascomycetes</taxon>
        <taxon>Dipodascales</taxon>
        <taxon>Trichomonascaceae</taxon>
        <taxon>Trichomonascus</taxon>
        <taxon>Trichomonascus ciferrii complex</taxon>
    </lineage>
</organism>
<dbReference type="InterPro" id="IPR008012">
    <property type="entry name" value="Ump1"/>
</dbReference>